<dbReference type="EMBL" id="AKAU01000319">
    <property type="protein sequence ID" value="EIM93173.1"/>
    <property type="molecule type" value="Genomic_DNA"/>
</dbReference>
<keyword evidence="3" id="KW-1185">Reference proteome</keyword>
<sequence>MNNSSAQCAHESVFDRSEKNVKKTLCGAAVVVASVAGLAGCAGVTTDVQVSGTPVVLQGERTYAIVQTPSQETGAAREQYEALIHSELGNYGLVDRSAERASYMLSLAYDTRPAAVGVIAGDCADSACNGVAKPGFSLFGREYQHSMTLRLFDAATGKEVYKVTATSRDRNADALHHIPWLVKSAFAQFPFAGYGSWRVKLRNGEAAGRPEVVTVKQIDR</sequence>
<keyword evidence="2" id="KW-0449">Lipoprotein</keyword>
<name>A0ABN0F3L9_9BURK</name>
<proteinExistence type="predicted"/>
<protein>
    <submittedName>
        <fullName evidence="2">Lipoprotein</fullName>
    </submittedName>
</protein>
<evidence type="ECO:0000259" key="1">
    <source>
        <dbReference type="Pfam" id="PF13590"/>
    </source>
</evidence>
<dbReference type="InterPro" id="IPR025411">
    <property type="entry name" value="DUF4136"/>
</dbReference>
<reference evidence="2 3" key="1">
    <citation type="journal article" date="2012" name="J. Bacteriol.">
        <title>Draft Genome Sequence of the Soil Bacterium Burkholderia terrae Strain BS001, Which Interacts with Fungal Surface Structures.</title>
        <authorList>
            <person name="Nazir R."/>
            <person name="Hansen M.A."/>
            <person name="Sorensen S."/>
            <person name="van Elsas J.D."/>
        </authorList>
    </citation>
    <scope>NUCLEOTIDE SEQUENCE [LARGE SCALE GENOMIC DNA]</scope>
    <source>
        <strain evidence="2 3">BS001</strain>
    </source>
</reference>
<gene>
    <name evidence="2" type="ORF">WQE_50375</name>
</gene>
<dbReference type="Proteomes" id="UP000004980">
    <property type="component" value="Unassembled WGS sequence"/>
</dbReference>
<organism evidence="2 3">
    <name type="scientific">Paraburkholderia hospita</name>
    <dbReference type="NCBI Taxonomy" id="169430"/>
    <lineage>
        <taxon>Bacteria</taxon>
        <taxon>Pseudomonadati</taxon>
        <taxon>Pseudomonadota</taxon>
        <taxon>Betaproteobacteria</taxon>
        <taxon>Burkholderiales</taxon>
        <taxon>Burkholderiaceae</taxon>
        <taxon>Paraburkholderia</taxon>
    </lineage>
</organism>
<evidence type="ECO:0000313" key="3">
    <source>
        <dbReference type="Proteomes" id="UP000004980"/>
    </source>
</evidence>
<accession>A0ABN0F3L9</accession>
<evidence type="ECO:0000313" key="2">
    <source>
        <dbReference type="EMBL" id="EIM93173.1"/>
    </source>
</evidence>
<feature type="domain" description="DUF4136" evidence="1">
    <location>
        <begin position="61"/>
        <end position="190"/>
    </location>
</feature>
<comment type="caution">
    <text evidence="2">The sequence shown here is derived from an EMBL/GenBank/DDBJ whole genome shotgun (WGS) entry which is preliminary data.</text>
</comment>
<dbReference type="Pfam" id="PF13590">
    <property type="entry name" value="DUF4136"/>
    <property type="match status" value="1"/>
</dbReference>